<evidence type="ECO:0000256" key="1">
    <source>
        <dbReference type="ARBA" id="ARBA00004202"/>
    </source>
</evidence>
<dbReference type="SUPFAM" id="SSF52540">
    <property type="entry name" value="P-loop containing nucleoside triphosphate hydrolases"/>
    <property type="match status" value="2"/>
</dbReference>
<keyword evidence="5" id="KW-0677">Repeat</keyword>
<dbReference type="InterPro" id="IPR017871">
    <property type="entry name" value="ABC_transporter-like_CS"/>
</dbReference>
<keyword evidence="4" id="KW-0762">Sugar transport</keyword>
<dbReference type="PANTHER" id="PTHR43790">
    <property type="entry name" value="CARBOHYDRATE TRANSPORT ATP-BINDING PROTEIN MG119-RELATED"/>
    <property type="match status" value="1"/>
</dbReference>
<dbReference type="InterPro" id="IPR027417">
    <property type="entry name" value="P-loop_NTPase"/>
</dbReference>
<dbReference type="PROSITE" id="PS00211">
    <property type="entry name" value="ABC_TRANSPORTER_1"/>
    <property type="match status" value="1"/>
</dbReference>
<keyword evidence="2" id="KW-0813">Transport</keyword>
<dbReference type="AlphaFoldDB" id="A0A6L6HKE8"/>
<feature type="domain" description="ABC transporter" evidence="10">
    <location>
        <begin position="16"/>
        <end position="251"/>
    </location>
</feature>
<evidence type="ECO:0000256" key="3">
    <source>
        <dbReference type="ARBA" id="ARBA00022475"/>
    </source>
</evidence>
<evidence type="ECO:0000256" key="8">
    <source>
        <dbReference type="ARBA" id="ARBA00022967"/>
    </source>
</evidence>
<protein>
    <submittedName>
        <fullName evidence="11">ATP-binding cassette domain-containing protein</fullName>
    </submittedName>
</protein>
<dbReference type="PANTHER" id="PTHR43790:SF3">
    <property type="entry name" value="D-ALLOSE IMPORT ATP-BINDING PROTEIN ALSA-RELATED"/>
    <property type="match status" value="1"/>
</dbReference>
<evidence type="ECO:0000313" key="11">
    <source>
        <dbReference type="EMBL" id="MTD99018.1"/>
    </source>
</evidence>
<comment type="subcellular location">
    <subcellularLocation>
        <location evidence="1">Cell membrane</location>
        <topology evidence="1">Peripheral membrane protein</topology>
    </subcellularLocation>
</comment>
<evidence type="ECO:0000313" key="12">
    <source>
        <dbReference type="Proteomes" id="UP000481417"/>
    </source>
</evidence>
<feature type="domain" description="ABC transporter" evidence="10">
    <location>
        <begin position="267"/>
        <end position="509"/>
    </location>
</feature>
<dbReference type="Gene3D" id="3.40.50.300">
    <property type="entry name" value="P-loop containing nucleotide triphosphate hydrolases"/>
    <property type="match status" value="2"/>
</dbReference>
<keyword evidence="3" id="KW-1003">Cell membrane</keyword>
<name>A0A6L6HKE8_9RHOB</name>
<gene>
    <name evidence="11" type="ORF">GIY56_01805</name>
</gene>
<organism evidence="11 12">
    <name type="scientific">Paracoccus lichenicola</name>
    <dbReference type="NCBI Taxonomy" id="2665644"/>
    <lineage>
        <taxon>Bacteria</taxon>
        <taxon>Pseudomonadati</taxon>
        <taxon>Pseudomonadota</taxon>
        <taxon>Alphaproteobacteria</taxon>
        <taxon>Rhodobacterales</taxon>
        <taxon>Paracoccaceae</taxon>
        <taxon>Paracoccus</taxon>
    </lineage>
</organism>
<dbReference type="InterPro" id="IPR003439">
    <property type="entry name" value="ABC_transporter-like_ATP-bd"/>
</dbReference>
<comment type="caution">
    <text evidence="11">The sequence shown here is derived from an EMBL/GenBank/DDBJ whole genome shotgun (WGS) entry which is preliminary data.</text>
</comment>
<keyword evidence="9" id="KW-0472">Membrane</keyword>
<dbReference type="InterPro" id="IPR050107">
    <property type="entry name" value="ABC_carbohydrate_import_ATPase"/>
</dbReference>
<dbReference type="PROSITE" id="PS50893">
    <property type="entry name" value="ABC_TRANSPORTER_2"/>
    <property type="match status" value="2"/>
</dbReference>
<dbReference type="Pfam" id="PF00005">
    <property type="entry name" value="ABC_tran"/>
    <property type="match status" value="2"/>
</dbReference>
<evidence type="ECO:0000256" key="4">
    <source>
        <dbReference type="ARBA" id="ARBA00022597"/>
    </source>
</evidence>
<accession>A0A6L6HKE8</accession>
<evidence type="ECO:0000256" key="2">
    <source>
        <dbReference type="ARBA" id="ARBA00022448"/>
    </source>
</evidence>
<dbReference type="SMART" id="SM00382">
    <property type="entry name" value="AAA"/>
    <property type="match status" value="2"/>
</dbReference>
<dbReference type="GO" id="GO:0005886">
    <property type="term" value="C:plasma membrane"/>
    <property type="evidence" value="ECO:0007669"/>
    <property type="project" value="UniProtKB-SubCell"/>
</dbReference>
<proteinExistence type="predicted"/>
<sequence length="510" mass="55004">MTRQTQGNPDAREVVLAARNVAKSYGNVHALKGVNFDIHRGQVTTLFGENGAGKSTLMKILSGVIRPTAGQIILDGRPVVFANANEARDRGISIIHQELSLTPNLSVRDNIFMGRELRGPLGVDFAEEERQVHALMEELEEEIDPLTPVEELRLGQQQIVEIARALSVDSRILIMDEPTSALSASEVEVLFKVIRDLTARGVSIVYISHHLEEALTITDHAVVLRDGTMTANAPRADIDLDWIVRNMVGENYDLGSPPDSHRRGVALSIRNLSVPDATGKDLVRGLSLDLRAGEIVCIYGLMGAGRTELLETCAGRLRATGGEIVLEGQEISHLSIAERIARGLALVPEDRQRDGLVQTMSVGQNLSLASIRRFTRGLFTSSRAEKALIDDSIRSVTVKTSGGGAPIGSLSGGNQQKVVIGKMLATKPRVIMLDEPSRGIDIGAKAEVFRLLAQGARQGLAVLYSTSEVGECLSVAHRIIVMHKGRISAEFDCTVSKEKIMAASGESVAA</sequence>
<evidence type="ECO:0000256" key="5">
    <source>
        <dbReference type="ARBA" id="ARBA00022737"/>
    </source>
</evidence>
<keyword evidence="8" id="KW-1278">Translocase</keyword>
<dbReference type="CDD" id="cd03215">
    <property type="entry name" value="ABC_Carb_Monos_II"/>
    <property type="match status" value="1"/>
</dbReference>
<dbReference type="FunFam" id="3.40.50.300:FF:000127">
    <property type="entry name" value="Ribose import ATP-binding protein RbsA"/>
    <property type="match status" value="1"/>
</dbReference>
<keyword evidence="12" id="KW-1185">Reference proteome</keyword>
<evidence type="ECO:0000256" key="9">
    <source>
        <dbReference type="ARBA" id="ARBA00023136"/>
    </source>
</evidence>
<keyword evidence="7 11" id="KW-0067">ATP-binding</keyword>
<dbReference type="RefSeq" id="WP_154763094.1">
    <property type="nucleotide sequence ID" value="NZ_WMBT01000001.1"/>
</dbReference>
<dbReference type="InterPro" id="IPR003593">
    <property type="entry name" value="AAA+_ATPase"/>
</dbReference>
<evidence type="ECO:0000259" key="10">
    <source>
        <dbReference type="PROSITE" id="PS50893"/>
    </source>
</evidence>
<keyword evidence="6" id="KW-0547">Nucleotide-binding</keyword>
<dbReference type="GO" id="GO:0005524">
    <property type="term" value="F:ATP binding"/>
    <property type="evidence" value="ECO:0007669"/>
    <property type="project" value="UniProtKB-KW"/>
</dbReference>
<evidence type="ECO:0000256" key="7">
    <source>
        <dbReference type="ARBA" id="ARBA00022840"/>
    </source>
</evidence>
<dbReference type="CDD" id="cd03216">
    <property type="entry name" value="ABC_Carb_Monos_I"/>
    <property type="match status" value="1"/>
</dbReference>
<evidence type="ECO:0000256" key="6">
    <source>
        <dbReference type="ARBA" id="ARBA00022741"/>
    </source>
</evidence>
<dbReference type="GO" id="GO:0016887">
    <property type="term" value="F:ATP hydrolysis activity"/>
    <property type="evidence" value="ECO:0007669"/>
    <property type="project" value="InterPro"/>
</dbReference>
<dbReference type="Proteomes" id="UP000481417">
    <property type="component" value="Unassembled WGS sequence"/>
</dbReference>
<reference evidence="11 12" key="1">
    <citation type="submission" date="2019-11" db="EMBL/GenBank/DDBJ databases">
        <authorList>
            <person name="Lang L."/>
        </authorList>
    </citation>
    <scope>NUCLEOTIDE SEQUENCE [LARGE SCALE GENOMIC DNA]</scope>
    <source>
        <strain evidence="11 12">YIM 132242</strain>
    </source>
</reference>
<dbReference type="EMBL" id="WMBT01000001">
    <property type="protein sequence ID" value="MTD99018.1"/>
    <property type="molecule type" value="Genomic_DNA"/>
</dbReference>